<feature type="region of interest" description="Disordered" evidence="2">
    <location>
        <begin position="611"/>
        <end position="684"/>
    </location>
</feature>
<evidence type="ECO:0000313" key="5">
    <source>
        <dbReference type="Proteomes" id="UP001150538"/>
    </source>
</evidence>
<evidence type="ECO:0000256" key="1">
    <source>
        <dbReference type="ARBA" id="ARBA00022468"/>
    </source>
</evidence>
<dbReference type="AlphaFoldDB" id="A0A9W8AB67"/>
<dbReference type="PROSITE" id="PS50086">
    <property type="entry name" value="TBC_RABGAP"/>
    <property type="match status" value="1"/>
</dbReference>
<dbReference type="Gene3D" id="1.10.8.270">
    <property type="entry name" value="putative rabgap domain of human tbc1 domain family member 14 like domains"/>
    <property type="match status" value="1"/>
</dbReference>
<organism evidence="4 5">
    <name type="scientific">Mycoemilia scoparia</name>
    <dbReference type="NCBI Taxonomy" id="417184"/>
    <lineage>
        <taxon>Eukaryota</taxon>
        <taxon>Fungi</taxon>
        <taxon>Fungi incertae sedis</taxon>
        <taxon>Zoopagomycota</taxon>
        <taxon>Kickxellomycotina</taxon>
        <taxon>Kickxellomycetes</taxon>
        <taxon>Kickxellales</taxon>
        <taxon>Kickxellaceae</taxon>
        <taxon>Mycoemilia</taxon>
    </lineage>
</organism>
<dbReference type="InterPro" id="IPR035969">
    <property type="entry name" value="Rab-GAP_TBC_sf"/>
</dbReference>
<comment type="caution">
    <text evidence="4">The sequence shown here is derived from an EMBL/GenBank/DDBJ whole genome shotgun (WGS) entry which is preliminary data.</text>
</comment>
<keyword evidence="5" id="KW-1185">Reference proteome</keyword>
<keyword evidence="1" id="KW-0343">GTPase activation</keyword>
<evidence type="ECO:0000313" key="4">
    <source>
        <dbReference type="EMBL" id="KAJ1921977.1"/>
    </source>
</evidence>
<evidence type="ECO:0000256" key="2">
    <source>
        <dbReference type="SAM" id="MobiDB-lite"/>
    </source>
</evidence>
<dbReference type="EMBL" id="JANBPU010000002">
    <property type="protein sequence ID" value="KAJ1921977.1"/>
    <property type="molecule type" value="Genomic_DNA"/>
</dbReference>
<dbReference type="GO" id="GO:0005096">
    <property type="term" value="F:GTPase activator activity"/>
    <property type="evidence" value="ECO:0007669"/>
    <property type="project" value="UniProtKB-KW"/>
</dbReference>
<feature type="compositionally biased region" description="Basic residues" evidence="2">
    <location>
        <begin position="675"/>
        <end position="684"/>
    </location>
</feature>
<gene>
    <name evidence="4" type="primary">GYP7_2</name>
    <name evidence="4" type="ORF">H4219_000324</name>
</gene>
<dbReference type="Gene3D" id="1.10.472.80">
    <property type="entry name" value="Ypt/Rab-GAP domain of gyp1p, domain 3"/>
    <property type="match status" value="1"/>
</dbReference>
<dbReference type="Proteomes" id="UP001150538">
    <property type="component" value="Unassembled WGS sequence"/>
</dbReference>
<dbReference type="SUPFAM" id="SSF47923">
    <property type="entry name" value="Ypt/Rab-GAP domain of gyp1p"/>
    <property type="match status" value="2"/>
</dbReference>
<dbReference type="PANTHER" id="PTHR22957:SF502">
    <property type="entry name" value="SMALL G PROTEIN SIGNALING MODULATOR 2-RELATED"/>
    <property type="match status" value="1"/>
</dbReference>
<name>A0A9W8AB67_9FUNG</name>
<dbReference type="SMART" id="SM00164">
    <property type="entry name" value="TBC"/>
    <property type="match status" value="1"/>
</dbReference>
<evidence type="ECO:0000259" key="3">
    <source>
        <dbReference type="PROSITE" id="PS50086"/>
    </source>
</evidence>
<feature type="compositionally biased region" description="Basic and acidic residues" evidence="2">
    <location>
        <begin position="640"/>
        <end position="660"/>
    </location>
</feature>
<protein>
    <submittedName>
        <fullName evidence="4">GTPase activating protein</fullName>
    </submittedName>
</protein>
<feature type="domain" description="Rab-GAP TBC" evidence="3">
    <location>
        <begin position="340"/>
        <end position="568"/>
    </location>
</feature>
<accession>A0A9W8AB67</accession>
<proteinExistence type="predicted"/>
<dbReference type="OrthoDB" id="5584459at2759"/>
<reference evidence="4" key="1">
    <citation type="submission" date="2022-07" db="EMBL/GenBank/DDBJ databases">
        <title>Phylogenomic reconstructions and comparative analyses of Kickxellomycotina fungi.</title>
        <authorList>
            <person name="Reynolds N.K."/>
            <person name="Stajich J.E."/>
            <person name="Barry K."/>
            <person name="Grigoriev I.V."/>
            <person name="Crous P."/>
            <person name="Smith M.E."/>
        </authorList>
    </citation>
    <scope>NUCLEOTIDE SEQUENCE</scope>
    <source>
        <strain evidence="4">NBRC 100468</strain>
    </source>
</reference>
<sequence>MYIDDLVVISSTPLQLSTCTSATSYTFCEPLDQIGSLLVQPPSFTHWYGSVIVTLQSGTALPPLWFHDDESASRIIGQTRHWGGDELVAKLSSLVEIKLSTRNPNLYLLNNSDLRQEEKAAQAIANLTSSASTPQGSGGAGLDISRVSANLPDMQPFVKQAKEWQWNMLEQFSRITRVVRDATSKFQEQPLGKRIVPMLPTAIRPLGTPTDAADGSIEYESARLYLARWAAQNIMRKHDEGFNSQNDLITGNERLSSADGAKSNSFHSVWEELVNEMGELGSFEVLSTNQTAKLPEPLQGNLPLSAEGWFSKFSPKYGDNSDEVLQVDKDVVLKEIFAGGIEEDIRPVLWKYLHGIYPWKSTDSERKVIDSQLSDEYWKIKSSWVSNSSLKETKDYQEQVSRIDKDVLRTDRQVSIFSDNENHSTSPDPHIRQSSDGLPSTNSSLEQMKDILLTYHYYDKAQLGYVQGMSDLLAPIYAVMLDEPTSFWCFVAFMKRMRRNFVCDQSGMHEQLNLMRELVKITNPQFYQHLDIQRLWEVLWTDYLSDQFVLFVALAILQRHADIIMDHLCRFDETLKYINDLSETIDLRDTLRDAEMLFYKLEYRLNQVEEKAQENGPDTGLLIDLDDTKPNTSTKRPSRKGKEREDDNNRPEGPPKETTEPKAPQIPQQVLDLFKKRKLPHQQQ</sequence>
<dbReference type="InterPro" id="IPR000195">
    <property type="entry name" value="Rab-GAP-TBC_dom"/>
</dbReference>
<feature type="region of interest" description="Disordered" evidence="2">
    <location>
        <begin position="418"/>
        <end position="441"/>
    </location>
</feature>
<dbReference type="Pfam" id="PF00566">
    <property type="entry name" value="RabGAP-TBC"/>
    <property type="match status" value="1"/>
</dbReference>
<dbReference type="PANTHER" id="PTHR22957">
    <property type="entry name" value="TBC1 DOMAIN FAMILY MEMBER GTPASE-ACTIVATING PROTEIN"/>
    <property type="match status" value="1"/>
</dbReference>